<comment type="subcellular location">
    <subcellularLocation>
        <location evidence="1">Nucleus</location>
    </subcellularLocation>
</comment>
<gene>
    <name evidence="11" type="ORF">PanWU01x14_367300</name>
</gene>
<evidence type="ECO:0000256" key="7">
    <source>
        <dbReference type="ARBA" id="ARBA00023242"/>
    </source>
</evidence>
<dbReference type="InterPro" id="IPR036397">
    <property type="entry name" value="RNaseH_sf"/>
</dbReference>
<dbReference type="InterPro" id="IPR051132">
    <property type="entry name" value="3-5_Exonuclease_domain"/>
</dbReference>
<dbReference type="FunFam" id="3.30.420.10:FF:000114">
    <property type="entry name" value="Werner Syndrome-like exonuclease"/>
    <property type="match status" value="1"/>
</dbReference>
<dbReference type="CDD" id="cd06141">
    <property type="entry name" value="WRN_exo"/>
    <property type="match status" value="1"/>
</dbReference>
<dbReference type="GO" id="GO:0008408">
    <property type="term" value="F:3'-5' exonuclease activity"/>
    <property type="evidence" value="ECO:0007669"/>
    <property type="project" value="InterPro"/>
</dbReference>
<keyword evidence="3" id="KW-0479">Metal-binding</keyword>
<dbReference type="GO" id="GO:0046872">
    <property type="term" value="F:metal ion binding"/>
    <property type="evidence" value="ECO:0007669"/>
    <property type="project" value="UniProtKB-KW"/>
</dbReference>
<protein>
    <recommendedName>
        <fullName evidence="8">3'-5' exonuclease</fullName>
    </recommendedName>
    <alternativeName>
        <fullName evidence="9">Werner Syndrome-like exonuclease</fullName>
    </alternativeName>
</protein>
<dbReference type="EMBL" id="JXTB01000938">
    <property type="protein sequence ID" value="PON31742.1"/>
    <property type="molecule type" value="Genomic_DNA"/>
</dbReference>
<evidence type="ECO:0000259" key="10">
    <source>
        <dbReference type="SMART" id="SM00474"/>
    </source>
</evidence>
<dbReference type="SUPFAM" id="SSF53098">
    <property type="entry name" value="Ribonuclease H-like"/>
    <property type="match status" value="1"/>
</dbReference>
<keyword evidence="2" id="KW-0540">Nuclease</keyword>
<feature type="domain" description="3'-5' exonuclease" evidence="10">
    <location>
        <begin position="28"/>
        <end position="200"/>
    </location>
</feature>
<reference evidence="12" key="1">
    <citation type="submission" date="2016-06" db="EMBL/GenBank/DDBJ databases">
        <title>Parallel loss of symbiosis genes in relatives of nitrogen-fixing non-legume Parasponia.</title>
        <authorList>
            <person name="Van Velzen R."/>
            <person name="Holmer R."/>
            <person name="Bu F."/>
            <person name="Rutten L."/>
            <person name="Van Zeijl A."/>
            <person name="Liu W."/>
            <person name="Santuari L."/>
            <person name="Cao Q."/>
            <person name="Sharma T."/>
            <person name="Shen D."/>
            <person name="Roswanjaya Y."/>
            <person name="Wardhani T."/>
            <person name="Kalhor M.S."/>
            <person name="Jansen J."/>
            <person name="Van den Hoogen J."/>
            <person name="Gungor B."/>
            <person name="Hartog M."/>
            <person name="Hontelez J."/>
            <person name="Verver J."/>
            <person name="Yang W.-C."/>
            <person name="Schijlen E."/>
            <person name="Repin R."/>
            <person name="Schilthuizen M."/>
            <person name="Schranz E."/>
            <person name="Heidstra R."/>
            <person name="Miyata K."/>
            <person name="Fedorova E."/>
            <person name="Kohlen W."/>
            <person name="Bisseling T."/>
            <person name="Smit S."/>
            <person name="Geurts R."/>
        </authorList>
    </citation>
    <scope>NUCLEOTIDE SEQUENCE [LARGE SCALE GENOMIC DNA]</scope>
    <source>
        <strain evidence="12">cv. WU1-14</strain>
    </source>
</reference>
<dbReference type="AlphaFoldDB" id="A0A2P5A5D3"/>
<evidence type="ECO:0000256" key="6">
    <source>
        <dbReference type="ARBA" id="ARBA00022842"/>
    </source>
</evidence>
<evidence type="ECO:0000256" key="5">
    <source>
        <dbReference type="ARBA" id="ARBA00022839"/>
    </source>
</evidence>
<keyword evidence="12" id="KW-1185">Reference proteome</keyword>
<keyword evidence="5" id="KW-0269">Exonuclease</keyword>
<dbReference type="PANTHER" id="PTHR13620">
    <property type="entry name" value="3-5 EXONUCLEASE"/>
    <property type="match status" value="1"/>
</dbReference>
<keyword evidence="4" id="KW-0378">Hydrolase</keyword>
<evidence type="ECO:0000313" key="12">
    <source>
        <dbReference type="Proteomes" id="UP000237105"/>
    </source>
</evidence>
<dbReference type="InterPro" id="IPR002562">
    <property type="entry name" value="3'-5'_exonuclease_dom"/>
</dbReference>
<evidence type="ECO:0000256" key="3">
    <source>
        <dbReference type="ARBA" id="ARBA00022723"/>
    </source>
</evidence>
<dbReference type="GO" id="GO:0006139">
    <property type="term" value="P:nucleobase-containing compound metabolic process"/>
    <property type="evidence" value="ECO:0007669"/>
    <property type="project" value="InterPro"/>
</dbReference>
<comment type="caution">
    <text evidence="11">The sequence shown here is derived from an EMBL/GenBank/DDBJ whole genome shotgun (WGS) entry which is preliminary data.</text>
</comment>
<dbReference type="Pfam" id="PF01612">
    <property type="entry name" value="DNA_pol_A_exo1"/>
    <property type="match status" value="1"/>
</dbReference>
<dbReference type="OrthoDB" id="1920326at2759"/>
<sequence>MKFRYPVMKFWGPIRYSRTEVEVERASVEVLKILESKKSEVGQVAVGFDIEWRASFRKGIPPGKAAVMQICLDTSHCHVMHIFHSGIPTSLRLLLENSMLLKVGVGIGNDAFKLFKDYNVSVKAVEDLCYLAKQKLGRDLQKWSLGSLTENLISKQLLKPKKIQLGNWETNVLSEDQLQYAATDAFASWYLYEVLRNLPDMENVKAGDESGKVKDASPQ</sequence>
<dbReference type="InterPro" id="IPR012337">
    <property type="entry name" value="RNaseH-like_sf"/>
</dbReference>
<keyword evidence="6" id="KW-0460">Magnesium</keyword>
<dbReference type="Gene3D" id="3.30.420.10">
    <property type="entry name" value="Ribonuclease H-like superfamily/Ribonuclease H"/>
    <property type="match status" value="1"/>
</dbReference>
<dbReference type="GO" id="GO:0003676">
    <property type="term" value="F:nucleic acid binding"/>
    <property type="evidence" value="ECO:0007669"/>
    <property type="project" value="InterPro"/>
</dbReference>
<evidence type="ECO:0000256" key="4">
    <source>
        <dbReference type="ARBA" id="ARBA00022801"/>
    </source>
</evidence>
<keyword evidence="7" id="KW-0539">Nucleus</keyword>
<dbReference type="SMART" id="SM00474">
    <property type="entry name" value="35EXOc"/>
    <property type="match status" value="1"/>
</dbReference>
<name>A0A2P5A5D3_PARAD</name>
<accession>A0A2P5A5D3</accession>
<organism evidence="11 12">
    <name type="scientific">Parasponia andersonii</name>
    <name type="common">Sponia andersonii</name>
    <dbReference type="NCBI Taxonomy" id="3476"/>
    <lineage>
        <taxon>Eukaryota</taxon>
        <taxon>Viridiplantae</taxon>
        <taxon>Streptophyta</taxon>
        <taxon>Embryophyta</taxon>
        <taxon>Tracheophyta</taxon>
        <taxon>Spermatophyta</taxon>
        <taxon>Magnoliopsida</taxon>
        <taxon>eudicotyledons</taxon>
        <taxon>Gunneridae</taxon>
        <taxon>Pentapetalae</taxon>
        <taxon>rosids</taxon>
        <taxon>fabids</taxon>
        <taxon>Rosales</taxon>
        <taxon>Cannabaceae</taxon>
        <taxon>Parasponia</taxon>
    </lineage>
</organism>
<dbReference type="GO" id="GO:0005634">
    <property type="term" value="C:nucleus"/>
    <property type="evidence" value="ECO:0007669"/>
    <property type="project" value="UniProtKB-SubCell"/>
</dbReference>
<evidence type="ECO:0000256" key="2">
    <source>
        <dbReference type="ARBA" id="ARBA00022722"/>
    </source>
</evidence>
<evidence type="ECO:0000256" key="9">
    <source>
        <dbReference type="ARBA" id="ARBA00042761"/>
    </source>
</evidence>
<dbReference type="STRING" id="3476.A0A2P5A5D3"/>
<evidence type="ECO:0000256" key="8">
    <source>
        <dbReference type="ARBA" id="ARBA00040531"/>
    </source>
</evidence>
<evidence type="ECO:0000313" key="11">
    <source>
        <dbReference type="EMBL" id="PON31742.1"/>
    </source>
</evidence>
<dbReference type="Proteomes" id="UP000237105">
    <property type="component" value="Unassembled WGS sequence"/>
</dbReference>
<evidence type="ECO:0000256" key="1">
    <source>
        <dbReference type="ARBA" id="ARBA00004123"/>
    </source>
</evidence>
<dbReference type="PANTHER" id="PTHR13620:SF109">
    <property type="entry name" value="3'-5' EXONUCLEASE"/>
    <property type="match status" value="1"/>
</dbReference>
<proteinExistence type="predicted"/>